<evidence type="ECO:0000256" key="2">
    <source>
        <dbReference type="ARBA" id="ARBA00022694"/>
    </source>
</evidence>
<feature type="domain" description="Pop1 N-terminal" evidence="5">
    <location>
        <begin position="157"/>
        <end position="226"/>
    </location>
</feature>
<name>A0ABR3Q9I5_9TREE</name>
<dbReference type="Pfam" id="PF22770">
    <property type="entry name" value="POP1_C"/>
    <property type="match status" value="1"/>
</dbReference>
<feature type="compositionally biased region" description="Polar residues" evidence="4">
    <location>
        <begin position="26"/>
        <end position="38"/>
    </location>
</feature>
<dbReference type="InterPro" id="IPR039182">
    <property type="entry name" value="Pop1"/>
</dbReference>
<accession>A0ABR3Q9I5</accession>
<keyword evidence="2" id="KW-0819">tRNA processing</keyword>
<dbReference type="InterPro" id="IPR012590">
    <property type="entry name" value="POPLD_dom"/>
</dbReference>
<comment type="caution">
    <text evidence="8">The sequence shown here is derived from an EMBL/GenBank/DDBJ whole genome shotgun (WGS) entry which is preliminary data.</text>
</comment>
<proteinExistence type="predicted"/>
<evidence type="ECO:0000256" key="1">
    <source>
        <dbReference type="ARBA" id="ARBA00004123"/>
    </source>
</evidence>
<feature type="compositionally biased region" description="Low complexity" evidence="4">
    <location>
        <begin position="1"/>
        <end position="12"/>
    </location>
</feature>
<dbReference type="GeneID" id="95983389"/>
<evidence type="ECO:0000313" key="8">
    <source>
        <dbReference type="EMBL" id="KAL1411390.1"/>
    </source>
</evidence>
<feature type="compositionally biased region" description="Basic residues" evidence="4">
    <location>
        <begin position="104"/>
        <end position="123"/>
    </location>
</feature>
<dbReference type="EC" id="3.1.26.5" evidence="8"/>
<keyword evidence="3" id="KW-0539">Nucleus</keyword>
<sequence>MSKPGSGPKGKPAPTNGKGKPFKSIPKTSDLLNSNQQAKARGKGREKVVLKGVHDLIKNASKLPGALQVERFAEVRAIEIQALQNAVKLAAAQSNSRAFQSLPRHLRRRAASHNPRRVPKRLRSRAKAEIDLGDNTARIHKKKAKLRARGNLRGESRTAQLRSRQLDKRWLATHLFHAKRFHMINLWGYRLPLSPTLKCFRSSYRAARRQATVQDVSYFGTLELQGDQQHIIDVLAQVTSGGPIAGPRIENGSRVAHTTLHWPSAFPHRLIGPVEVLWEPQPQQPSSRRVWIRIHPSIYDEAATAIREAATSSPTGIATPLKINELRDSIESFEIMGPLAGHVLSRILHLSAPSISEKKRQNIEVLLAMDPAQIPDGTIIGCQVHDPRLTFPHSSGTSVAEPSSAAITHALLPSDDGVLAWSDLWREDLRRGISKPTFTKAQLDIRRYKMALPGSHLQPTSKDNRIPINLLKRTVQSSNADSESSAFHGFTLLIPKGWAMAFLPSFLFCRARHIGLQERRVQYREAGAPSFPEHWGATCAAGAAWEASQAREAETRWLRKPPGKRPQYSALGTLYPFRPNWPELLAGGVEAVEESAMNGEQAACQPWLFTSALSPFLQKLRLSSDRPAYLLKLVNVFRRRRGMGLLPDADAIRLFDDALCHVEVNAVGRGSPSDMAILYATNEEERAAWLQAQERDADELASCMQTDGSSSAVQHLGETIKPKEIIGFVNSGNISLTRGHGHGVATVSLKGYLGLLDAASASQQQPETALVQTRNANGIIHRLASVSLVP</sequence>
<dbReference type="PANTHER" id="PTHR22731:SF3">
    <property type="entry name" value="RIBONUCLEASES P_MRP PROTEIN SUBUNIT POP1"/>
    <property type="match status" value="1"/>
</dbReference>
<evidence type="ECO:0000259" key="7">
    <source>
        <dbReference type="Pfam" id="PF22770"/>
    </source>
</evidence>
<feature type="domain" description="POPLD" evidence="6">
    <location>
        <begin position="489"/>
        <end position="581"/>
    </location>
</feature>
<feature type="region of interest" description="Disordered" evidence="4">
    <location>
        <begin position="100"/>
        <end position="123"/>
    </location>
</feature>
<dbReference type="Pfam" id="PF08170">
    <property type="entry name" value="POPLD"/>
    <property type="match status" value="1"/>
</dbReference>
<dbReference type="RefSeq" id="XP_069211334.1">
    <property type="nucleotide sequence ID" value="XM_069350948.1"/>
</dbReference>
<feature type="domain" description="POP1 C-terminal" evidence="7">
    <location>
        <begin position="723"/>
        <end position="788"/>
    </location>
</feature>
<reference evidence="8 9" key="1">
    <citation type="submission" date="2023-08" db="EMBL/GenBank/DDBJ databases">
        <title>Annotated Genome Sequence of Vanrija albida AlHP1.</title>
        <authorList>
            <person name="Herzog R."/>
        </authorList>
    </citation>
    <scope>NUCLEOTIDE SEQUENCE [LARGE SCALE GENOMIC DNA]</scope>
    <source>
        <strain evidence="8 9">AlHP1</strain>
    </source>
</reference>
<evidence type="ECO:0000313" key="9">
    <source>
        <dbReference type="Proteomes" id="UP001565368"/>
    </source>
</evidence>
<feature type="domain" description="Pop1 N-terminal" evidence="5">
    <location>
        <begin position="72"/>
        <end position="155"/>
    </location>
</feature>
<evidence type="ECO:0000259" key="6">
    <source>
        <dbReference type="Pfam" id="PF08170"/>
    </source>
</evidence>
<keyword evidence="9" id="KW-1185">Reference proteome</keyword>
<evidence type="ECO:0000256" key="4">
    <source>
        <dbReference type="SAM" id="MobiDB-lite"/>
    </source>
</evidence>
<dbReference type="GO" id="GO:0004526">
    <property type="term" value="F:ribonuclease P activity"/>
    <property type="evidence" value="ECO:0007669"/>
    <property type="project" value="UniProtKB-EC"/>
</dbReference>
<dbReference type="InterPro" id="IPR009723">
    <property type="entry name" value="Pop1_N"/>
</dbReference>
<dbReference type="Pfam" id="PF06978">
    <property type="entry name" value="POP1_N"/>
    <property type="match status" value="2"/>
</dbReference>
<feature type="region of interest" description="Disordered" evidence="4">
    <location>
        <begin position="1"/>
        <end position="46"/>
    </location>
</feature>
<dbReference type="EMBL" id="JBBXJM010000002">
    <property type="protein sequence ID" value="KAL1411390.1"/>
    <property type="molecule type" value="Genomic_DNA"/>
</dbReference>
<evidence type="ECO:0000256" key="3">
    <source>
        <dbReference type="ARBA" id="ARBA00023242"/>
    </source>
</evidence>
<dbReference type="PANTHER" id="PTHR22731">
    <property type="entry name" value="RIBONUCLEASES P/MRP PROTEIN SUBUNIT POP1"/>
    <property type="match status" value="1"/>
</dbReference>
<protein>
    <submittedName>
        <fullName evidence="8">Ribonucleases P/MRP protein subunit pop1</fullName>
        <ecNumber evidence="8">3.1.26.5</ecNumber>
    </submittedName>
</protein>
<comment type="subcellular location">
    <subcellularLocation>
        <location evidence="1">Nucleus</location>
    </subcellularLocation>
</comment>
<dbReference type="Proteomes" id="UP001565368">
    <property type="component" value="Unassembled WGS sequence"/>
</dbReference>
<evidence type="ECO:0000259" key="5">
    <source>
        <dbReference type="Pfam" id="PF06978"/>
    </source>
</evidence>
<dbReference type="InterPro" id="IPR055079">
    <property type="entry name" value="POP1_C"/>
</dbReference>
<keyword evidence="8" id="KW-0378">Hydrolase</keyword>
<organism evidence="8 9">
    <name type="scientific">Vanrija albida</name>
    <dbReference type="NCBI Taxonomy" id="181172"/>
    <lineage>
        <taxon>Eukaryota</taxon>
        <taxon>Fungi</taxon>
        <taxon>Dikarya</taxon>
        <taxon>Basidiomycota</taxon>
        <taxon>Agaricomycotina</taxon>
        <taxon>Tremellomycetes</taxon>
        <taxon>Trichosporonales</taxon>
        <taxon>Trichosporonaceae</taxon>
        <taxon>Vanrija</taxon>
    </lineage>
</organism>
<gene>
    <name evidence="8" type="primary">POP1_2</name>
    <name evidence="8" type="ORF">Q8F55_002346</name>
</gene>